<accession>A0A448XC10</accession>
<proteinExistence type="predicted"/>
<dbReference type="Proteomes" id="UP000784294">
    <property type="component" value="Unassembled WGS sequence"/>
</dbReference>
<evidence type="ECO:0000313" key="1">
    <source>
        <dbReference type="EMBL" id="VEL33243.1"/>
    </source>
</evidence>
<dbReference type="AlphaFoldDB" id="A0A448XC10"/>
<comment type="caution">
    <text evidence="1">The sequence shown here is derived from an EMBL/GenBank/DDBJ whole genome shotgun (WGS) entry which is preliminary data.</text>
</comment>
<protein>
    <submittedName>
        <fullName evidence="1">Uncharacterized protein</fullName>
    </submittedName>
</protein>
<evidence type="ECO:0000313" key="2">
    <source>
        <dbReference type="Proteomes" id="UP000784294"/>
    </source>
</evidence>
<name>A0A448XC10_9PLAT</name>
<keyword evidence="2" id="KW-1185">Reference proteome</keyword>
<gene>
    <name evidence="1" type="ORF">PXEA_LOCUS26683</name>
</gene>
<organism evidence="1 2">
    <name type="scientific">Protopolystoma xenopodis</name>
    <dbReference type="NCBI Taxonomy" id="117903"/>
    <lineage>
        <taxon>Eukaryota</taxon>
        <taxon>Metazoa</taxon>
        <taxon>Spiralia</taxon>
        <taxon>Lophotrochozoa</taxon>
        <taxon>Platyhelminthes</taxon>
        <taxon>Monogenea</taxon>
        <taxon>Polyopisthocotylea</taxon>
        <taxon>Polystomatidea</taxon>
        <taxon>Polystomatidae</taxon>
        <taxon>Protopolystoma</taxon>
    </lineage>
</organism>
<dbReference type="EMBL" id="CAAALY010245409">
    <property type="protein sequence ID" value="VEL33243.1"/>
    <property type="molecule type" value="Genomic_DNA"/>
</dbReference>
<sequence length="85" mass="9848">MVGAALCCWRDDEARPMSERFSCGLTRWNALGNLGFRFFRIVDGLIVGGKQNPSRPVHFENQEELIFSTRSCRQDDVCHSLRRWT</sequence>
<reference evidence="1" key="1">
    <citation type="submission" date="2018-11" db="EMBL/GenBank/DDBJ databases">
        <authorList>
            <consortium name="Pathogen Informatics"/>
        </authorList>
    </citation>
    <scope>NUCLEOTIDE SEQUENCE</scope>
</reference>